<dbReference type="Proteomes" id="UP000006919">
    <property type="component" value="Plasmid pRUMAL01"/>
</dbReference>
<geneLocation type="plasmid" evidence="1 2">
    <name>pRUMAL01</name>
</geneLocation>
<dbReference type="AlphaFoldDB" id="E6UJW4"/>
<evidence type="ECO:0000313" key="2">
    <source>
        <dbReference type="Proteomes" id="UP000006919"/>
    </source>
</evidence>
<accession>E6UJW4</accession>
<sequence length="168" mass="19734">MKYIYVEVWEREIEKPVVYNTYAEANCQMRKDFLAAIRDRAETILSEEKIDLTEKPAYGEFEDCEITPYSAWANDCANHDNWDAMIFPFDESKEEKPSPKIEGYIIITYSKNKPEYVEMTSFRGLDHSLTADKAKATVFERIKEAEEVLEYLNNVSNKYFRIDPVKVN</sequence>
<reference evidence="2" key="1">
    <citation type="journal article" date="2011" name="J. Bacteriol.">
        <title>Complete genome of the cellulolytic ruminal bacterium Ruminococcus albus 7.</title>
        <authorList>
            <person name="Suen G."/>
            <person name="Stevenson D.M."/>
            <person name="Bruce D.C."/>
            <person name="Chertkov O."/>
            <person name="Copeland A."/>
            <person name="Cheng J.F."/>
            <person name="Detter C."/>
            <person name="Detter J.C."/>
            <person name="Goodwin L.A."/>
            <person name="Han C.S."/>
            <person name="Hauser L.J."/>
            <person name="Ivanova N.N."/>
            <person name="Kyrpides N.C."/>
            <person name="Land M.L."/>
            <person name="Lapidus A."/>
            <person name="Lucas S."/>
            <person name="Ovchinnikova G."/>
            <person name="Pitluck S."/>
            <person name="Tapia R."/>
            <person name="Woyke T."/>
            <person name="Boyum J."/>
            <person name="Mead D."/>
            <person name="Weimer P.J."/>
        </authorList>
    </citation>
    <scope>NUCLEOTIDE SEQUENCE [LARGE SCALE GENOMIC DNA]</scope>
    <source>
        <strain evidence="2">ATCC 27210 / DSM 20455 / JCM 14654 / NCDO 2250 / 7</strain>
        <plasmid evidence="2">pRUMAL01</plasmid>
    </source>
</reference>
<evidence type="ECO:0000313" key="1">
    <source>
        <dbReference type="EMBL" id="ADU23960.1"/>
    </source>
</evidence>
<keyword evidence="1" id="KW-0614">Plasmid</keyword>
<gene>
    <name evidence="1" type="ordered locus">Rumal_3515</name>
</gene>
<dbReference type="HOGENOM" id="CLU_1585296_0_0_9"/>
<protein>
    <submittedName>
        <fullName evidence="1">Uncharacterized protein</fullName>
    </submittedName>
</protein>
<organism evidence="1 2">
    <name type="scientific">Ruminococcus albus (strain ATCC 27210 / DSM 20455 / JCM 14654 / NCDO 2250 / 7)</name>
    <dbReference type="NCBI Taxonomy" id="697329"/>
    <lineage>
        <taxon>Bacteria</taxon>
        <taxon>Bacillati</taxon>
        <taxon>Bacillota</taxon>
        <taxon>Clostridia</taxon>
        <taxon>Eubacteriales</taxon>
        <taxon>Oscillospiraceae</taxon>
        <taxon>Ruminococcus</taxon>
    </lineage>
</organism>
<dbReference type="KEGG" id="ral:Rumal_3515"/>
<name>E6UJW4_RUMA7</name>
<proteinExistence type="predicted"/>
<dbReference type="RefSeq" id="WP_013483509.1">
    <property type="nucleotide sequence ID" value="NC_014824.1"/>
</dbReference>
<dbReference type="EMBL" id="CP002404">
    <property type="protein sequence ID" value="ADU23960.1"/>
    <property type="molecule type" value="Genomic_DNA"/>
</dbReference>